<evidence type="ECO:0000259" key="5">
    <source>
        <dbReference type="Pfam" id="PF00692"/>
    </source>
</evidence>
<comment type="similarity">
    <text evidence="1">Belongs to the dUTPase family.</text>
</comment>
<dbReference type="PANTHER" id="PTHR11241:SF0">
    <property type="entry name" value="DEOXYURIDINE 5'-TRIPHOSPHATE NUCLEOTIDOHYDROLASE"/>
    <property type="match status" value="1"/>
</dbReference>
<protein>
    <recommendedName>
        <fullName evidence="2">dUTP diphosphatase</fullName>
        <ecNumber evidence="2">3.6.1.23</ecNumber>
    </recommendedName>
</protein>
<dbReference type="GO" id="GO:0006226">
    <property type="term" value="P:dUMP biosynthetic process"/>
    <property type="evidence" value="ECO:0007669"/>
    <property type="project" value="InterPro"/>
</dbReference>
<dbReference type="GO" id="GO:0004170">
    <property type="term" value="F:dUTP diphosphatase activity"/>
    <property type="evidence" value="ECO:0007669"/>
    <property type="project" value="UniProtKB-EC"/>
</dbReference>
<proteinExistence type="inferred from homology"/>
<evidence type="ECO:0000256" key="3">
    <source>
        <dbReference type="ARBA" id="ARBA00022801"/>
    </source>
</evidence>
<keyword evidence="3" id="KW-0378">Hydrolase</keyword>
<dbReference type="CDD" id="cd07557">
    <property type="entry name" value="trimeric_dUTPase"/>
    <property type="match status" value="1"/>
</dbReference>
<evidence type="ECO:0000313" key="6">
    <source>
        <dbReference type="EMBL" id="DAE32619.1"/>
    </source>
</evidence>
<dbReference type="InterPro" id="IPR029054">
    <property type="entry name" value="dUTPase-like"/>
</dbReference>
<organism evidence="6">
    <name type="scientific">Virus sp. cts3e7</name>
    <dbReference type="NCBI Taxonomy" id="2825802"/>
    <lineage>
        <taxon>Viruses</taxon>
    </lineage>
</organism>
<dbReference type="InterPro" id="IPR033704">
    <property type="entry name" value="dUTPase_trimeric"/>
</dbReference>
<feature type="domain" description="dUTPase-like" evidence="5">
    <location>
        <begin position="16"/>
        <end position="145"/>
    </location>
</feature>
<accession>A0A8S5RN71</accession>
<dbReference type="PANTHER" id="PTHR11241">
    <property type="entry name" value="DEOXYURIDINE 5'-TRIPHOSPHATE NUCLEOTIDOHYDROLASE"/>
    <property type="match status" value="1"/>
</dbReference>
<dbReference type="EC" id="3.6.1.23" evidence="2"/>
<evidence type="ECO:0000256" key="2">
    <source>
        <dbReference type="ARBA" id="ARBA00012379"/>
    </source>
</evidence>
<dbReference type="InterPro" id="IPR036157">
    <property type="entry name" value="dUTPase-like_sf"/>
</dbReference>
<dbReference type="GO" id="GO:0046081">
    <property type="term" value="P:dUTP catabolic process"/>
    <property type="evidence" value="ECO:0007669"/>
    <property type="project" value="InterPro"/>
</dbReference>
<dbReference type="InterPro" id="IPR008181">
    <property type="entry name" value="dUTPase"/>
</dbReference>
<dbReference type="EMBL" id="BK059126">
    <property type="protein sequence ID" value="DAE32619.1"/>
    <property type="molecule type" value="Genomic_DNA"/>
</dbReference>
<dbReference type="SUPFAM" id="SSF51283">
    <property type="entry name" value="dUTPase-like"/>
    <property type="match status" value="1"/>
</dbReference>
<dbReference type="Gene3D" id="2.70.40.10">
    <property type="match status" value="1"/>
</dbReference>
<keyword evidence="4" id="KW-0546">Nucleotide metabolism</keyword>
<dbReference type="Pfam" id="PF00692">
    <property type="entry name" value="dUTPase"/>
    <property type="match status" value="1"/>
</dbReference>
<name>A0A8S5RN71_9VIRU</name>
<evidence type="ECO:0000256" key="4">
    <source>
        <dbReference type="ARBA" id="ARBA00023080"/>
    </source>
</evidence>
<dbReference type="GO" id="GO:0000287">
    <property type="term" value="F:magnesium ion binding"/>
    <property type="evidence" value="ECO:0007669"/>
    <property type="project" value="InterPro"/>
</dbReference>
<reference evidence="6" key="1">
    <citation type="journal article" date="2021" name="Proc. Natl. Acad. Sci. U.S.A.">
        <title>A Catalog of Tens of Thousands of Viruses from Human Metagenomes Reveals Hidden Associations with Chronic Diseases.</title>
        <authorList>
            <person name="Tisza M.J."/>
            <person name="Buck C.B."/>
        </authorList>
    </citation>
    <scope>NUCLEOTIDE SEQUENCE</scope>
    <source>
        <strain evidence="6">Cts3e7</strain>
    </source>
</reference>
<sequence>MNENNFETVTGYEDAWLPRRKTEYSAGYDVKPYKSGVVGIGETKLIETGIKCRINYDEHIQLHLRSSVGIKHNVMLANGTGIIDADYYNNEDNEGHIMIPIRNLGNVPFEYDASERLAQLVIMPYRITASDRTTDKRIGGFGSTGKR</sequence>
<evidence type="ECO:0000256" key="1">
    <source>
        <dbReference type="ARBA" id="ARBA00006581"/>
    </source>
</evidence>